<accession>A0A5A9X6L8</accession>
<dbReference type="RefSeq" id="WP_149309181.1">
    <property type="nucleotide sequence ID" value="NZ_SRSD01000010.1"/>
</dbReference>
<dbReference type="InterPro" id="IPR001387">
    <property type="entry name" value="Cro/C1-type_HTH"/>
</dbReference>
<dbReference type="Proteomes" id="UP000324298">
    <property type="component" value="Unassembled WGS sequence"/>
</dbReference>
<name>A0A5A9X6L8_9BACT</name>
<evidence type="ECO:0000313" key="1">
    <source>
        <dbReference type="EMBL" id="KAA0888812.1"/>
    </source>
</evidence>
<evidence type="ECO:0000313" key="2">
    <source>
        <dbReference type="Proteomes" id="UP000324298"/>
    </source>
</evidence>
<dbReference type="OrthoDB" id="1684348at2"/>
<dbReference type="InterPro" id="IPR010982">
    <property type="entry name" value="Lambda_DNA-bd_dom_sf"/>
</dbReference>
<dbReference type="CDD" id="cd00093">
    <property type="entry name" value="HTH_XRE"/>
    <property type="match status" value="1"/>
</dbReference>
<reference evidence="1 2" key="1">
    <citation type="submission" date="2019-04" db="EMBL/GenBank/DDBJ databases">
        <title>Geobacter ruber sp. nov., ferric-reducing bacteria isolated from paddy soil.</title>
        <authorList>
            <person name="Xu Z."/>
            <person name="Masuda Y."/>
            <person name="Itoh H."/>
            <person name="Senoo K."/>
        </authorList>
    </citation>
    <scope>NUCLEOTIDE SEQUENCE [LARGE SCALE GENOMIC DNA]</scope>
    <source>
        <strain evidence="1 2">Red88</strain>
    </source>
</reference>
<comment type="caution">
    <text evidence="1">The sequence shown here is derived from an EMBL/GenBank/DDBJ whole genome shotgun (WGS) entry which is preliminary data.</text>
</comment>
<sequence>MSFSELIHKRRLDLGLGVREMCRATERSHIPSPIKSAVYISRLEADDQKDMKVESASIDKLWAMGAVLQISPLILFLESRDRTDLLEQIPKFAIRKCEPTTFMHFIRSVREQLRYSLRDMVKAAVPWGVSVGYWSQLENDPESGPTTSGEKLWSLGVALDVDPLLLYVLSRNMDVRYLNPDSRDRLFS</sequence>
<protein>
    <submittedName>
        <fullName evidence="1">XRE family transcriptional regulator</fullName>
    </submittedName>
</protein>
<dbReference type="GO" id="GO:0003677">
    <property type="term" value="F:DNA binding"/>
    <property type="evidence" value="ECO:0007669"/>
    <property type="project" value="InterPro"/>
</dbReference>
<organism evidence="1 2">
    <name type="scientific">Oryzomonas rubra</name>
    <dbReference type="NCBI Taxonomy" id="2509454"/>
    <lineage>
        <taxon>Bacteria</taxon>
        <taxon>Pseudomonadati</taxon>
        <taxon>Thermodesulfobacteriota</taxon>
        <taxon>Desulfuromonadia</taxon>
        <taxon>Geobacterales</taxon>
        <taxon>Geobacteraceae</taxon>
        <taxon>Oryzomonas</taxon>
    </lineage>
</organism>
<dbReference type="EMBL" id="SRSD01000010">
    <property type="protein sequence ID" value="KAA0888812.1"/>
    <property type="molecule type" value="Genomic_DNA"/>
</dbReference>
<proteinExistence type="predicted"/>
<dbReference type="Gene3D" id="1.10.260.40">
    <property type="entry name" value="lambda repressor-like DNA-binding domains"/>
    <property type="match status" value="1"/>
</dbReference>
<keyword evidence="2" id="KW-1185">Reference proteome</keyword>
<gene>
    <name evidence="1" type="ORF">ET418_15645</name>
</gene>
<dbReference type="AlphaFoldDB" id="A0A5A9X6L8"/>